<feature type="active site" description="Charge relay system" evidence="7">
    <location>
        <position position="161"/>
    </location>
</feature>
<accession>A0A3N5AWI0</accession>
<dbReference type="GO" id="GO:0006508">
    <property type="term" value="P:proteolysis"/>
    <property type="evidence" value="ECO:0007669"/>
    <property type="project" value="UniProtKB-KW"/>
</dbReference>
<dbReference type="EMBL" id="RKRE01000001">
    <property type="protein sequence ID" value="RPF49324.1"/>
    <property type="molecule type" value="Genomic_DNA"/>
</dbReference>
<dbReference type="PROSITE" id="PS51892">
    <property type="entry name" value="SUBTILASE"/>
    <property type="match status" value="1"/>
</dbReference>
<organism evidence="12 13">
    <name type="scientific">Thermodesulfitimonas autotrophica</name>
    <dbReference type="NCBI Taxonomy" id="1894989"/>
    <lineage>
        <taxon>Bacteria</taxon>
        <taxon>Bacillati</taxon>
        <taxon>Bacillota</taxon>
        <taxon>Clostridia</taxon>
        <taxon>Thermoanaerobacterales</taxon>
        <taxon>Thermoanaerobacteraceae</taxon>
        <taxon>Thermodesulfitimonas</taxon>
    </lineage>
</organism>
<dbReference type="Pfam" id="PF22148">
    <property type="entry name" value="Fervidolysin_NPro-like"/>
    <property type="match status" value="1"/>
</dbReference>
<dbReference type="PANTHER" id="PTHR43806">
    <property type="entry name" value="PEPTIDASE S8"/>
    <property type="match status" value="1"/>
</dbReference>
<dbReference type="PANTHER" id="PTHR43806:SF11">
    <property type="entry name" value="CEREVISIN-RELATED"/>
    <property type="match status" value="1"/>
</dbReference>
<evidence type="ECO:0000256" key="5">
    <source>
        <dbReference type="ARBA" id="ARBA00022801"/>
    </source>
</evidence>
<keyword evidence="5 7" id="KW-0378">Hydrolase</keyword>
<feature type="chain" id="PRO_5018133990" evidence="9">
    <location>
        <begin position="26"/>
        <end position="413"/>
    </location>
</feature>
<feature type="active site" description="Charge relay system" evidence="7">
    <location>
        <position position="193"/>
    </location>
</feature>
<dbReference type="InterPro" id="IPR022398">
    <property type="entry name" value="Peptidase_S8_His-AS"/>
</dbReference>
<evidence type="ECO:0000259" key="10">
    <source>
        <dbReference type="Pfam" id="PF00082"/>
    </source>
</evidence>
<protein>
    <submittedName>
        <fullName evidence="12">Thermitase</fullName>
    </submittedName>
</protein>
<dbReference type="Pfam" id="PF00082">
    <property type="entry name" value="Peptidase_S8"/>
    <property type="match status" value="1"/>
</dbReference>
<dbReference type="InterPro" id="IPR015500">
    <property type="entry name" value="Peptidase_S8_subtilisin-rel"/>
</dbReference>
<evidence type="ECO:0000256" key="7">
    <source>
        <dbReference type="PROSITE-ProRule" id="PRU01240"/>
    </source>
</evidence>
<dbReference type="PRINTS" id="PR00723">
    <property type="entry name" value="SUBTILISIN"/>
</dbReference>
<feature type="active site" description="Charge relay system" evidence="7">
    <location>
        <position position="358"/>
    </location>
</feature>
<keyword evidence="4 7" id="KW-0645">Protease</keyword>
<dbReference type="InterPro" id="IPR023828">
    <property type="entry name" value="Peptidase_S8_Ser-AS"/>
</dbReference>
<evidence type="ECO:0000256" key="6">
    <source>
        <dbReference type="ARBA" id="ARBA00022825"/>
    </source>
</evidence>
<dbReference type="AlphaFoldDB" id="A0A3N5AWI0"/>
<reference evidence="12 13" key="1">
    <citation type="submission" date="2018-11" db="EMBL/GenBank/DDBJ databases">
        <title>Genomic Encyclopedia of Type Strains, Phase IV (KMG-IV): sequencing the most valuable type-strain genomes for metagenomic binning, comparative biology and taxonomic classification.</title>
        <authorList>
            <person name="Goeker M."/>
        </authorList>
    </citation>
    <scope>NUCLEOTIDE SEQUENCE [LARGE SCALE GENOMIC DNA]</scope>
    <source>
        <strain evidence="12 13">DSM 102936</strain>
    </source>
</reference>
<dbReference type="PROSITE" id="PS00136">
    <property type="entry name" value="SUBTILASE_ASP"/>
    <property type="match status" value="1"/>
</dbReference>
<keyword evidence="13" id="KW-1185">Reference proteome</keyword>
<evidence type="ECO:0000259" key="11">
    <source>
        <dbReference type="Pfam" id="PF22148"/>
    </source>
</evidence>
<dbReference type="Proteomes" id="UP000282654">
    <property type="component" value="Unassembled WGS sequence"/>
</dbReference>
<feature type="domain" description="Fervidolysin-like N-terminal prodomain" evidence="11">
    <location>
        <begin position="29"/>
        <end position="105"/>
    </location>
</feature>
<feature type="domain" description="Peptidase S8/S53" evidence="10">
    <location>
        <begin position="155"/>
        <end position="399"/>
    </location>
</feature>
<dbReference type="Gene3D" id="3.40.50.200">
    <property type="entry name" value="Peptidase S8/S53 domain"/>
    <property type="match status" value="1"/>
</dbReference>
<dbReference type="PROSITE" id="PS00138">
    <property type="entry name" value="SUBTILASE_SER"/>
    <property type="match status" value="1"/>
</dbReference>
<comment type="subcellular location">
    <subcellularLocation>
        <location evidence="1">Secreted</location>
    </subcellularLocation>
</comment>
<dbReference type="InterPro" id="IPR023827">
    <property type="entry name" value="Peptidase_S8_Asp-AS"/>
</dbReference>
<dbReference type="InterPro" id="IPR000209">
    <property type="entry name" value="Peptidase_S8/S53_dom"/>
</dbReference>
<feature type="signal peptide" evidence="9">
    <location>
        <begin position="1"/>
        <end position="25"/>
    </location>
</feature>
<dbReference type="PROSITE" id="PS00137">
    <property type="entry name" value="SUBTILASE_HIS"/>
    <property type="match status" value="1"/>
</dbReference>
<comment type="caution">
    <text evidence="12">The sequence shown here is derived from an EMBL/GenBank/DDBJ whole genome shotgun (WGS) entry which is preliminary data.</text>
</comment>
<dbReference type="InterPro" id="IPR050131">
    <property type="entry name" value="Peptidase_S8_subtilisin-like"/>
</dbReference>
<dbReference type="InterPro" id="IPR034084">
    <property type="entry name" value="Thermitase-like_dom"/>
</dbReference>
<dbReference type="InterPro" id="IPR054399">
    <property type="entry name" value="Fervidolysin-like_N_prodom"/>
</dbReference>
<evidence type="ECO:0000313" key="13">
    <source>
        <dbReference type="Proteomes" id="UP000282654"/>
    </source>
</evidence>
<proteinExistence type="inferred from homology"/>
<dbReference type="RefSeq" id="WP_211328027.1">
    <property type="nucleotide sequence ID" value="NZ_RKRE01000001.1"/>
</dbReference>
<dbReference type="InterPro" id="IPR036852">
    <property type="entry name" value="Peptidase_S8/S53_dom_sf"/>
</dbReference>
<name>A0A3N5AWI0_9THEO</name>
<evidence type="ECO:0000256" key="4">
    <source>
        <dbReference type="ARBA" id="ARBA00022670"/>
    </source>
</evidence>
<evidence type="ECO:0000256" key="9">
    <source>
        <dbReference type="SAM" id="SignalP"/>
    </source>
</evidence>
<keyword evidence="3" id="KW-0964">Secreted</keyword>
<dbReference type="GO" id="GO:0005576">
    <property type="term" value="C:extracellular region"/>
    <property type="evidence" value="ECO:0007669"/>
    <property type="project" value="UniProtKB-SubCell"/>
</dbReference>
<comment type="similarity">
    <text evidence="2 7 8">Belongs to the peptidase S8 family.</text>
</comment>
<dbReference type="SUPFAM" id="SSF52743">
    <property type="entry name" value="Subtilisin-like"/>
    <property type="match status" value="1"/>
</dbReference>
<dbReference type="CDD" id="cd07484">
    <property type="entry name" value="Peptidases_S8_Thermitase_like"/>
    <property type="match status" value="1"/>
</dbReference>
<keyword evidence="9" id="KW-0732">Signal</keyword>
<keyword evidence="6 7" id="KW-0720">Serine protease</keyword>
<evidence type="ECO:0000256" key="1">
    <source>
        <dbReference type="ARBA" id="ARBA00004613"/>
    </source>
</evidence>
<evidence type="ECO:0000256" key="2">
    <source>
        <dbReference type="ARBA" id="ARBA00011073"/>
    </source>
</evidence>
<sequence length="413" mass="42384">MRFLRNCLVLGLILSLVAFTGPALAMVAKPLAGAGDGACAPDRVLVKFKEGVDKAAKGRVHAKHGGRVVGEIPALGVQVVAVPAGSVNEKVKAYKAESAVDYAEPDYVATAVGIPNDPYFGQQWALNNIGQTGGTPDADIDAPEAWDVVPGSPVVKIAILDTGIDQDHEELAAKIVANANFSTSTTVDDLFGHGTHCAGIAAAAADNGLGVAGVAYGCGLMNVKVLDDTGNGYYSGIAAGIVWAADNGAKVISMSFGGTLPSITLRNAVNYAWRKGVVLVAAAGNNNTAKPLYPAYYANCIAVAATDANDQKASFSNYGKWVDVAAPGVDILSTLPNHASAIGSYFGVADYGLLSGTSMATPHVAGVAALVWSTPYGTSNLAVRTRVESTADKIPGTGLYWAYGRVNAAQAVW</sequence>
<evidence type="ECO:0000256" key="8">
    <source>
        <dbReference type="RuleBase" id="RU003355"/>
    </source>
</evidence>
<dbReference type="GO" id="GO:0004252">
    <property type="term" value="F:serine-type endopeptidase activity"/>
    <property type="evidence" value="ECO:0007669"/>
    <property type="project" value="UniProtKB-UniRule"/>
</dbReference>
<evidence type="ECO:0000313" key="12">
    <source>
        <dbReference type="EMBL" id="RPF49324.1"/>
    </source>
</evidence>
<gene>
    <name evidence="12" type="ORF">EDD75_0131</name>
</gene>
<evidence type="ECO:0000256" key="3">
    <source>
        <dbReference type="ARBA" id="ARBA00022525"/>
    </source>
</evidence>